<dbReference type="InterPro" id="IPR036322">
    <property type="entry name" value="WD40_repeat_dom_sf"/>
</dbReference>
<dbReference type="Gene3D" id="2.130.10.10">
    <property type="entry name" value="YVTN repeat-like/Quinoprotein amine dehydrogenase"/>
    <property type="match status" value="4"/>
</dbReference>
<dbReference type="GO" id="GO:0007035">
    <property type="term" value="P:vacuolar acidification"/>
    <property type="evidence" value="ECO:0007669"/>
    <property type="project" value="TreeGrafter"/>
</dbReference>
<accession>A0AAV0G5G7</accession>
<dbReference type="Proteomes" id="UP001152523">
    <property type="component" value="Unassembled WGS sequence"/>
</dbReference>
<dbReference type="InterPro" id="IPR052208">
    <property type="entry name" value="DmX-like/RAVE_component"/>
</dbReference>
<evidence type="ECO:0000313" key="4">
    <source>
        <dbReference type="EMBL" id="CAH9142619.1"/>
    </source>
</evidence>
<name>A0AAV0G5G7_9ASTE</name>
<dbReference type="InterPro" id="IPR015943">
    <property type="entry name" value="WD40/YVTN_repeat-like_dom_sf"/>
</dbReference>
<dbReference type="SMART" id="SM00320">
    <property type="entry name" value="WD40"/>
    <property type="match status" value="10"/>
</dbReference>
<feature type="repeat" description="WD" evidence="1">
    <location>
        <begin position="2249"/>
        <end position="2276"/>
    </location>
</feature>
<evidence type="ECO:0000313" key="5">
    <source>
        <dbReference type="Proteomes" id="UP001152523"/>
    </source>
</evidence>
<dbReference type="PROSITE" id="PS50082">
    <property type="entry name" value="WD_REPEATS_2"/>
    <property type="match status" value="2"/>
</dbReference>
<evidence type="ECO:0000259" key="3">
    <source>
        <dbReference type="Pfam" id="PF12234"/>
    </source>
</evidence>
<dbReference type="PANTHER" id="PTHR13950">
    <property type="entry name" value="RABCONNECTIN-RELATED"/>
    <property type="match status" value="1"/>
</dbReference>
<feature type="region of interest" description="Disordered" evidence="2">
    <location>
        <begin position="456"/>
        <end position="476"/>
    </location>
</feature>
<feature type="compositionally biased region" description="Basic and acidic residues" evidence="2">
    <location>
        <begin position="460"/>
        <end position="476"/>
    </location>
</feature>
<evidence type="ECO:0000256" key="1">
    <source>
        <dbReference type="PROSITE-ProRule" id="PRU00221"/>
    </source>
</evidence>
<sequence length="2529" mass="281826">MEDCDGTGPSAKPIDIVRHLPLCLAKSEIIPPAPNRSKSSSEFEPAIDWLSDFAGYSWIAYGASSLLVIKHFPNPLSERETAIGSILHQVFELSVDGTGTVSAVAWSPATPSSGGLAASLDTCIGLFSFQPEICDSSFCWSQTTVLVQSTKVDAIKWTGSGDGIVSVGIEVVLWKKYERSWEIAWKFRPEVPQMIVSATWSIEGPLATAPLHGLQVEDLGFPTCLDKNYVLVFRGDKDSQLAHAMLPHPQPVSMVQWRPSASREPNKDGRSFKRLLLLTCCLDGAVRLWSEMNDEMVKKPFKENDRKVTRLCLQVVAVAEMNQPLSGKLGYDIFVRWATDIDGVVKIGEETCLHSSLEEDQHDKFGKCEWLIAYGPEKNLSLWAAHCLDDFAPARFPRITLWNNKEINFPEVCSKGLPLSNVFITRNQFFEPPIVCSWVDLLPCNTLVWIHLYSSTPTPGEERSSKSSIEEDGLPKKSQTDILPFCARGILDVDNYSDKISQVAVLPCSFESEFAASLSINGVLQFWTLSATSCDVMPTLNSSWKFSGITIVSHSSSRYSCLNWGPAMSNEEWSLFVGHAHGVDFFIVTTSKNEEKKLLCHNMCTIPFFREDNVEGPNSVCLISLPSTDNETFVYNNFLLVSVWKSAFQALSSKISIHYYDDSGISCNCNLGKLNNVKNSSCRFKSSFCSKTYCVSVEPCSSRVPAPYNHDLVSSFEVLCPTNYVLSMDQDSSYEKCSNHFSYHLVTGCSDGSLKIWKSKLAKSLNSQWELVGLLCIHSGPILAISSSSCGRRIATISKIDKATTSSNLHIWECVHLMDQGSFILEDTLYFDSEVVALNWLTMGNGQLLLGVCTGNKLQVYGQRRCGGHYIMKSETSLEGRIWVCIAECHTKATIHDFFWGPKATIVVAHSEYFSLYSRLLFLEGSKSFSKFCEKMYGDRCVCCNGSEEPAPSSLYEGFDNHRRCQFRSPMKMNTILEIIPVINVKVSEKECNSLTNIGIWSMLELMEMLGGSIPVIHPDALLVNLLSGHWKRSHVVLNCFSEHISCETFAKRSCFQNFRCYTLPVPLSNYLEGCTLRSSADKSFQWSGGMSSSLRESYQSASNLGNYEPLTSPSRCEISSFIEAFDKLSKCTIMSDTEVMYTRAAITLLQEVSNTELVSPYESLDDPGRRFWVAMRFQLLYFVERCHRSPLVGELVSQSSLIGWAFHSGCQDTLFDSLLSTEPSWEEMRDIGIGFWFTNVTQLRSKMEKLAKQQYLKNKDPKACTLLYIALNKIQVLRGLFRISKDEKDKPLVGFLSRNFQEDKNKAAAVKNAYVLLGKHELELAVAFFLLGGDMTSAVTVCVKNLRDEQLGLLICHLVEGYGGPLEHYIVMKLLLPSAVAKGDYWLASFLEWILGNYSRSYQRMLAVPPESCLHKYVLSSHQDAFLDPSIGQYCLMLTMKTCMRNVVGEKNAAALGKWANLMCATALSRCGLPLEALECLCSSLNIFASSDLGSIARNADTEIFNVGTLEVLVNKSMSNWITGGVAFDVASNARIDLAMQYITKLLRKHPCWIDIDKRHIQAYTYTEPEYEARKRLLNMFQDELLETVLCLEQKFSVTSIDLMNMIFLSLSNKNLECIGYSLLYDYTSKYTLEEKGRFNIFFSYPPVPKRLLKVAEDVLHSLSRYVIVCGMSYFNPELSSGRGNAATTHGIGFIQPLELYKWSFICSLCCVREMMMLYSISSNHIFTRNHFIVLNLFEIFLYFSTFWAQRNLRGLTMILTPLVAACDEGIASHEINIEDLRGILFQNSESMIHDTPGIGVASLHINDEKLHKQVGDLLSSVSKEKVWQTIGLFLWGTVSIILEYQVCIVPLEPRGRKFVPQDTTQKPSSSSVHDGNSPVEMVSVLARLLKETCGHVSDYCVKQLASFMLERVSKSAYLCPEYRSPTKILDHFIENVNILSDGDELSSSKMFRSICTELWEVKGDFLQEKTQLLQYIKYKSLSGWHNVYPDIMGACEAEETCDKDVKLDSPSSAAGSPLACLSPNDHPFLNSSGKYSDLQENILPFDKPKEIYRRNGELLEALCFNSVDRCQGALSSNRKGILFFNWKDGLSCAHRSDFVWEKADWPCNGCTRYEATAISLHVSPEVVLSKKMTSPELGGATVSVGSSLRPMKVFTSRGTFGVPGYAGITSGLGWGVQQDIDECVFPPVTVENVRSRAFSTHPSRPFFLVGSSSEHIYLWEYGKDRASATYGVVPATNVPRSYALAYISSVQFDYYGHRFVTAASDGTVSTWQLEVGGKSNIHPTESSICFKNYTSDATYITTSGSIIAAAGYSSNGVNVVIWDTLAPPTTSQASIMCHEGGASSLSVFDNDIGSGSISPLIVTGGKGGDVGIHDFRYIATGRAAKKNNKHFDMSQQSVHSTVDMHYRTGDQNRNGMLWYIPKAHTASVTKICTIPNTSFFLTGSKDGDVKLWDAKRARLVFHWPKLHERHTFLQPTSHGFGGVRAGVTNMQIVSTGFVSCGGDGSVRLVSVKGGVKHAHTNNLYSTS</sequence>
<feature type="domain" description="RAVE complex protein Rav1 C-terminal" evidence="3">
    <location>
        <begin position="753"/>
        <end position="1418"/>
    </location>
</feature>
<dbReference type="PANTHER" id="PTHR13950:SF9">
    <property type="entry name" value="RABCONNECTIN-3A"/>
    <property type="match status" value="1"/>
</dbReference>
<dbReference type="PROSITE" id="PS50294">
    <property type="entry name" value="WD_REPEATS_REGION"/>
    <property type="match status" value="1"/>
</dbReference>
<gene>
    <name evidence="4" type="ORF">CEPIT_LOCUS40039</name>
</gene>
<comment type="caution">
    <text evidence="4">The sequence shown here is derived from an EMBL/GenBank/DDBJ whole genome shotgun (WGS) entry which is preliminary data.</text>
</comment>
<keyword evidence="1" id="KW-0853">WD repeat</keyword>
<dbReference type="InterPro" id="IPR001680">
    <property type="entry name" value="WD40_rpt"/>
</dbReference>
<proteinExistence type="predicted"/>
<reference evidence="4" key="1">
    <citation type="submission" date="2022-07" db="EMBL/GenBank/DDBJ databases">
        <authorList>
            <person name="Macas J."/>
            <person name="Novak P."/>
            <person name="Neumann P."/>
        </authorList>
    </citation>
    <scope>NUCLEOTIDE SEQUENCE</scope>
</reference>
<dbReference type="Pfam" id="PF00400">
    <property type="entry name" value="WD40"/>
    <property type="match status" value="1"/>
</dbReference>
<evidence type="ECO:0000256" key="2">
    <source>
        <dbReference type="SAM" id="MobiDB-lite"/>
    </source>
</evidence>
<dbReference type="Pfam" id="PF12234">
    <property type="entry name" value="Rav1p_C"/>
    <property type="match status" value="1"/>
</dbReference>
<dbReference type="InterPro" id="IPR022033">
    <property type="entry name" value="Rav1p_C"/>
</dbReference>
<organism evidence="4 5">
    <name type="scientific">Cuscuta epithymum</name>
    <dbReference type="NCBI Taxonomy" id="186058"/>
    <lineage>
        <taxon>Eukaryota</taxon>
        <taxon>Viridiplantae</taxon>
        <taxon>Streptophyta</taxon>
        <taxon>Embryophyta</taxon>
        <taxon>Tracheophyta</taxon>
        <taxon>Spermatophyta</taxon>
        <taxon>Magnoliopsida</taxon>
        <taxon>eudicotyledons</taxon>
        <taxon>Gunneridae</taxon>
        <taxon>Pentapetalae</taxon>
        <taxon>asterids</taxon>
        <taxon>lamiids</taxon>
        <taxon>Solanales</taxon>
        <taxon>Convolvulaceae</taxon>
        <taxon>Cuscuteae</taxon>
        <taxon>Cuscuta</taxon>
        <taxon>Cuscuta subgen. Cuscuta</taxon>
    </lineage>
</organism>
<protein>
    <recommendedName>
        <fullName evidence="3">RAVE complex protein Rav1 C-terminal domain-containing protein</fullName>
    </recommendedName>
</protein>
<dbReference type="SUPFAM" id="SSF50978">
    <property type="entry name" value="WD40 repeat-like"/>
    <property type="match status" value="3"/>
</dbReference>
<feature type="repeat" description="WD" evidence="1">
    <location>
        <begin position="2423"/>
        <end position="2464"/>
    </location>
</feature>
<dbReference type="EMBL" id="CAMAPF010001043">
    <property type="protein sequence ID" value="CAH9142619.1"/>
    <property type="molecule type" value="Genomic_DNA"/>
</dbReference>
<keyword evidence="5" id="KW-1185">Reference proteome</keyword>
<dbReference type="GO" id="GO:0043291">
    <property type="term" value="C:RAVE complex"/>
    <property type="evidence" value="ECO:0007669"/>
    <property type="project" value="TreeGrafter"/>
</dbReference>